<dbReference type="RefSeq" id="WP_089652315.1">
    <property type="nucleotide sequence ID" value="NZ_FNIZ01000008.1"/>
</dbReference>
<name>A0A1H0MI81_HALAD</name>
<sequence length="65" mass="7493">MKDQAVLMYVKNGELYPVALTEEQHYMLQSTLRFFSPLQIVDEPQGKAVNLLDNRKGPRREGGRD</sequence>
<protein>
    <submittedName>
        <fullName evidence="1">Uncharacterized protein</fullName>
    </submittedName>
</protein>
<accession>A0A1H0MI81</accession>
<dbReference type="AlphaFoldDB" id="A0A1H0MI81"/>
<dbReference type="OrthoDB" id="2973996at2"/>
<organism evidence="1 2">
    <name type="scientific">Halobacillus aidingensis</name>
    <dbReference type="NCBI Taxonomy" id="240303"/>
    <lineage>
        <taxon>Bacteria</taxon>
        <taxon>Bacillati</taxon>
        <taxon>Bacillota</taxon>
        <taxon>Bacilli</taxon>
        <taxon>Bacillales</taxon>
        <taxon>Bacillaceae</taxon>
        <taxon>Halobacillus</taxon>
    </lineage>
</organism>
<keyword evidence="2" id="KW-1185">Reference proteome</keyword>
<gene>
    <name evidence="1" type="ORF">SAMN05421677_10844</name>
</gene>
<proteinExistence type="predicted"/>
<dbReference type="STRING" id="240303.SAMN05421677_10844"/>
<reference evidence="2" key="1">
    <citation type="submission" date="2016-10" db="EMBL/GenBank/DDBJ databases">
        <authorList>
            <person name="Varghese N."/>
            <person name="Submissions S."/>
        </authorList>
    </citation>
    <scope>NUCLEOTIDE SEQUENCE [LARGE SCALE GENOMIC DNA]</scope>
    <source>
        <strain evidence="2">CGMCC 1.3703</strain>
    </source>
</reference>
<dbReference type="Proteomes" id="UP000198860">
    <property type="component" value="Unassembled WGS sequence"/>
</dbReference>
<dbReference type="EMBL" id="FNIZ01000008">
    <property type="protein sequence ID" value="SDO80025.1"/>
    <property type="molecule type" value="Genomic_DNA"/>
</dbReference>
<evidence type="ECO:0000313" key="2">
    <source>
        <dbReference type="Proteomes" id="UP000198860"/>
    </source>
</evidence>
<evidence type="ECO:0000313" key="1">
    <source>
        <dbReference type="EMBL" id="SDO80025.1"/>
    </source>
</evidence>